<dbReference type="InterPro" id="IPR003772">
    <property type="entry name" value="YceD"/>
</dbReference>
<dbReference type="STRING" id="1608583.BN1356_02133"/>
<dbReference type="Pfam" id="PF02620">
    <property type="entry name" value="YceD"/>
    <property type="match status" value="1"/>
</dbReference>
<protein>
    <submittedName>
        <fullName evidence="1">Nucleic acid-binding protein</fullName>
    </submittedName>
</protein>
<evidence type="ECO:0000313" key="1">
    <source>
        <dbReference type="EMBL" id="CQR25787.1"/>
    </source>
</evidence>
<dbReference type="RefSeq" id="WP_093651304.1">
    <property type="nucleotide sequence ID" value="NZ_CTEN01000004.1"/>
</dbReference>
<gene>
    <name evidence="1" type="ORF">BN1356_02133</name>
</gene>
<keyword evidence="2" id="KW-1185">Reference proteome</keyword>
<dbReference type="EMBL" id="CTEN01000004">
    <property type="protein sequence ID" value="CQR25787.1"/>
    <property type="molecule type" value="Genomic_DNA"/>
</dbReference>
<dbReference type="OrthoDB" id="9790372at2"/>
<organism evidence="1 2">
    <name type="scientific">Streptococcus varani</name>
    <dbReference type="NCBI Taxonomy" id="1608583"/>
    <lineage>
        <taxon>Bacteria</taxon>
        <taxon>Bacillati</taxon>
        <taxon>Bacillota</taxon>
        <taxon>Bacilli</taxon>
        <taxon>Lactobacillales</taxon>
        <taxon>Streptococcaceae</taxon>
        <taxon>Streptococcus</taxon>
    </lineage>
</organism>
<sequence length="180" mass="20501">MTQFHIYDLKKNPEGLHFEESLDLKAELMERNAEILDLSPVDVVGEIRFEAGFYFLNYQLSYQISMASSRSMTPVQWAESYPVMELFVENQALLKEKDLIDEDLVLIIEGDSIVLEDSIADNILLNLPAKVLTPEEAAGQNMPSGENWTVMTEEDFQAQMQEEKEANSPFAQLTGLFDQE</sequence>
<reference evidence="2" key="1">
    <citation type="submission" date="2015-03" db="EMBL/GenBank/DDBJ databases">
        <authorList>
            <person name="Urmite Genomes"/>
        </authorList>
    </citation>
    <scope>NUCLEOTIDE SEQUENCE [LARGE SCALE GENOMIC DNA]</scope>
    <source>
        <strain evidence="2">FF10</strain>
    </source>
</reference>
<name>A0A0E4CTI4_9STRE</name>
<accession>A0A0E4CTI4</accession>
<proteinExistence type="predicted"/>
<dbReference type="AlphaFoldDB" id="A0A0E4CTI4"/>
<evidence type="ECO:0000313" key="2">
    <source>
        <dbReference type="Proteomes" id="UP000198604"/>
    </source>
</evidence>
<dbReference type="Proteomes" id="UP000198604">
    <property type="component" value="Unassembled WGS sequence"/>
</dbReference>